<keyword evidence="1" id="KW-0802">TPR repeat</keyword>
<reference evidence="2" key="1">
    <citation type="submission" date="2021-02" db="EMBL/GenBank/DDBJ databases">
        <authorList>
            <person name="Nowell W R."/>
        </authorList>
    </citation>
    <scope>NUCLEOTIDE SEQUENCE</scope>
</reference>
<dbReference type="SUPFAM" id="SSF48452">
    <property type="entry name" value="TPR-like"/>
    <property type="match status" value="1"/>
</dbReference>
<gene>
    <name evidence="2" type="ORF">OVN521_LOCUS13528</name>
</gene>
<proteinExistence type="predicted"/>
<comment type="caution">
    <text evidence="2">The sequence shown here is derived from an EMBL/GenBank/DDBJ whole genome shotgun (WGS) entry which is preliminary data.</text>
</comment>
<accession>A0A819M4B0</accession>
<dbReference type="EMBL" id="CAJOBG010001975">
    <property type="protein sequence ID" value="CAF3973758.1"/>
    <property type="molecule type" value="Genomic_DNA"/>
</dbReference>
<evidence type="ECO:0000256" key="1">
    <source>
        <dbReference type="PROSITE-ProRule" id="PRU00339"/>
    </source>
</evidence>
<evidence type="ECO:0000313" key="2">
    <source>
        <dbReference type="EMBL" id="CAF3973758.1"/>
    </source>
</evidence>
<dbReference type="Gene3D" id="1.25.40.10">
    <property type="entry name" value="Tetratricopeptide repeat domain"/>
    <property type="match status" value="1"/>
</dbReference>
<dbReference type="InterPro" id="IPR011990">
    <property type="entry name" value="TPR-like_helical_dom_sf"/>
</dbReference>
<dbReference type="AlphaFoldDB" id="A0A819M4B0"/>
<feature type="repeat" description="TPR" evidence="1">
    <location>
        <begin position="315"/>
        <end position="348"/>
    </location>
</feature>
<name>A0A819M4B0_9BILA</name>
<organism evidence="2 3">
    <name type="scientific">Rotaria magnacalcarata</name>
    <dbReference type="NCBI Taxonomy" id="392030"/>
    <lineage>
        <taxon>Eukaryota</taxon>
        <taxon>Metazoa</taxon>
        <taxon>Spiralia</taxon>
        <taxon>Gnathifera</taxon>
        <taxon>Rotifera</taxon>
        <taxon>Eurotatoria</taxon>
        <taxon>Bdelloidea</taxon>
        <taxon>Philodinida</taxon>
        <taxon>Philodinidae</taxon>
        <taxon>Rotaria</taxon>
    </lineage>
</organism>
<dbReference type="Proteomes" id="UP000663866">
    <property type="component" value="Unassembled WGS sequence"/>
</dbReference>
<dbReference type="InterPro" id="IPR019734">
    <property type="entry name" value="TPR_rpt"/>
</dbReference>
<keyword evidence="3" id="KW-1185">Reference proteome</keyword>
<sequence>MTYLPSITNELPPLTSASKTVEPSTSATYSYVTDLYIYLIRAPQKVPPTRTCKEEFVKDCRILYQDNLSVLKAIKEFDETYVPEEAIRCFNGDEGKILLFPTHTVNLFDCVYDEEERLWNAIFTRISQTDDPLLRISNDERLMRLELSLCHLIEQKDPMSDDMNEDVAECLDLDKNKFEFTKKILFNIYRRCAAPFKGDFELAWNIFDELIDQTGDMDAFLYEDILFARPDGISDIVFLENSYAFLDYCSAYDDDENELSIDERSSYIIDAWDEFGYKHFYQNQNTEKALVCYIREKELSVTSQSSSSYFNPLLGSCSERMGDVYASMNDLEKASSLFKEALNLSMEETFVINVMTTASARYEQAVNYAKQALSIVLPDPLLLERLIDDCCLFLIELHQSINGNNDKLPPNEEFLKDRISLNDEQIKTMLQMTVEDLSSKLNSE</sequence>
<evidence type="ECO:0000313" key="3">
    <source>
        <dbReference type="Proteomes" id="UP000663866"/>
    </source>
</evidence>
<protein>
    <submittedName>
        <fullName evidence="2">Uncharacterized protein</fullName>
    </submittedName>
</protein>
<dbReference type="PROSITE" id="PS50005">
    <property type="entry name" value="TPR"/>
    <property type="match status" value="1"/>
</dbReference>